<gene>
    <name evidence="4" type="ORF">AAE3_LOCUS5375</name>
</gene>
<dbReference type="GO" id="GO:0031177">
    <property type="term" value="F:phosphopantetheine binding"/>
    <property type="evidence" value="ECO:0007669"/>
    <property type="project" value="InterPro"/>
</dbReference>
<dbReference type="InterPro" id="IPR020845">
    <property type="entry name" value="AMP-binding_CS"/>
</dbReference>
<dbReference type="PROSITE" id="PS50075">
    <property type="entry name" value="CARRIER"/>
    <property type="match status" value="1"/>
</dbReference>
<dbReference type="SMART" id="SM00823">
    <property type="entry name" value="PKS_PP"/>
    <property type="match status" value="1"/>
</dbReference>
<dbReference type="InterPro" id="IPR036736">
    <property type="entry name" value="ACP-like_sf"/>
</dbReference>
<evidence type="ECO:0000259" key="3">
    <source>
        <dbReference type="PROSITE" id="PS50075"/>
    </source>
</evidence>
<dbReference type="Pfam" id="PF07993">
    <property type="entry name" value="NAD_binding_4"/>
    <property type="match status" value="1"/>
</dbReference>
<dbReference type="SUPFAM" id="SSF47336">
    <property type="entry name" value="ACP-like"/>
    <property type="match status" value="1"/>
</dbReference>
<evidence type="ECO:0000313" key="5">
    <source>
        <dbReference type="Proteomes" id="UP000467700"/>
    </source>
</evidence>
<dbReference type="PROSITE" id="PS00455">
    <property type="entry name" value="AMP_BINDING"/>
    <property type="match status" value="1"/>
</dbReference>
<protein>
    <recommendedName>
        <fullName evidence="3">Carrier domain-containing protein</fullName>
    </recommendedName>
</protein>
<dbReference type="InterPro" id="IPR051414">
    <property type="entry name" value="Adenylate-forming_Reductase"/>
</dbReference>
<dbReference type="InterPro" id="IPR036291">
    <property type="entry name" value="NAD(P)-bd_dom_sf"/>
</dbReference>
<dbReference type="Pfam" id="PF23562">
    <property type="entry name" value="AMP-binding_C_3"/>
    <property type="match status" value="1"/>
</dbReference>
<dbReference type="Pfam" id="PF00501">
    <property type="entry name" value="AMP-binding"/>
    <property type="match status" value="1"/>
</dbReference>
<dbReference type="Proteomes" id="UP000467700">
    <property type="component" value="Unassembled WGS sequence"/>
</dbReference>
<keyword evidence="1" id="KW-0596">Phosphopantetheine</keyword>
<evidence type="ECO:0000256" key="2">
    <source>
        <dbReference type="ARBA" id="ARBA00022553"/>
    </source>
</evidence>
<sequence length="1105" mass="122655">MPHHHHRIINSAPMPLYTREFVHPPLDGSVTLPETIDFHWIHNADLPIYAFHDAVTGAVKEISLLEFGRACHRVAHELAPNFEVDSRPVVALMALCDSLLYQAVTVGLMKAGVVPFPISSRNTAAAIVNLLRKTSCHYLVTTSTTLRELIDEVKKDMALNEPDFTLMILEVPPLRKIFPNLGEERGEDPFTPYTASPKPKLDGVGMYIHSSGSTGFPKAIPQTHWTLVNWAAMPPTLSFRDRVPRIRMAAMHLPPFHTLGIYAHLLWTLYGCTTMALYPPVVESSEMVPILPTPDNILEHLRNTNSNCIITIPTLLQIWAQDPKAVDTLSKLEFVSYSGGAVVPRLGNFMVGAGVTLNPGYGGTEFGSPTYPFKRKEDAADWEYMEFDKRCKIRWAPQGDGTFECQFLTHDNHPLPIQNLPDARGYATSDLFEPHSTKKHLWKIVGRLDDVIIHSSGEKTVPAPMEDIIMSSNYVMGVVMFGQSHSQPGVLMEPKPAYAIDVNDEDQVAKFRNLIWPIIDEANKAGPAFSRIFKEMILLTSKDKPLPRSGKGTVMRKLAVKVYADEIEALYNTVESTQTIGNIEAPTEWNVESVTQWIVAQLQDLLHGKTVQPTEDLFEQGLDSLSATILRRRIAAALQSTNTPSNSIAQNTIYAYPTIERLTDHVASLIAGLGSKVTQPEVDPIHERTNLIDSMISKYQLKPAANNSPDAASVVLLTGSTGNLGAQILAGLLKDPRVKQIYALNRPSPTPGKLILERHKEKFEDKGLDNSLLVDGKLVLIEGELAKDRLGLSDEHYEELQAFVNVVIHTAWRLDFNLSLASFESSIRGTHNLLQLARTSRMHADRIVGPEALRFIFTSSVASALSWNQALGPYPEEDVLDSSFAVGNGYGESKYVAERILASSGLNATSLRIGQISGGLPNGAWATTDWVPILVKSSVALGVLPLASGVVSWLPMDVVSNSILDLVMNSDSRTLPPAMNVLHPEPVPWNTIIEHTARALFQELSLDKPLNLVPFREWFSMLEARQASSVEHDISNELPAVKLRDFFKAMADAECVEDAEVGGLTRFAVRKIQDFSETMKNVRQLEYEDVERWIRYWRSAGLFRP</sequence>
<dbReference type="AlphaFoldDB" id="A0A8S0WQQ4"/>
<comment type="caution">
    <text evidence="4">The sequence shown here is derived from an EMBL/GenBank/DDBJ whole genome shotgun (WGS) entry which is preliminary data.</text>
</comment>
<dbReference type="SUPFAM" id="SSF56801">
    <property type="entry name" value="Acetyl-CoA synthetase-like"/>
    <property type="match status" value="1"/>
</dbReference>
<name>A0A8S0WQQ4_CYCAE</name>
<dbReference type="PANTHER" id="PTHR43439:SF2">
    <property type="entry name" value="ENZYME, PUTATIVE (JCVI)-RELATED"/>
    <property type="match status" value="1"/>
</dbReference>
<dbReference type="Gene3D" id="1.10.1200.10">
    <property type="entry name" value="ACP-like"/>
    <property type="match status" value="1"/>
</dbReference>
<dbReference type="OrthoDB" id="429813at2759"/>
<dbReference type="SUPFAM" id="SSF51735">
    <property type="entry name" value="NAD(P)-binding Rossmann-fold domains"/>
    <property type="match status" value="1"/>
</dbReference>
<proteinExistence type="predicted"/>
<accession>A0A8S0WQQ4</accession>
<keyword evidence="5" id="KW-1185">Reference proteome</keyword>
<evidence type="ECO:0000256" key="1">
    <source>
        <dbReference type="ARBA" id="ARBA00022450"/>
    </source>
</evidence>
<evidence type="ECO:0000313" key="4">
    <source>
        <dbReference type="EMBL" id="CAA7263092.1"/>
    </source>
</evidence>
<dbReference type="InterPro" id="IPR009081">
    <property type="entry name" value="PP-bd_ACP"/>
</dbReference>
<keyword evidence="2" id="KW-0597">Phosphoprotein</keyword>
<dbReference type="InterPro" id="IPR020806">
    <property type="entry name" value="PKS_PP-bd"/>
</dbReference>
<dbReference type="PANTHER" id="PTHR43439">
    <property type="entry name" value="PHENYLACETATE-COENZYME A LIGASE"/>
    <property type="match status" value="1"/>
</dbReference>
<feature type="domain" description="Carrier" evidence="3">
    <location>
        <begin position="589"/>
        <end position="670"/>
    </location>
</feature>
<dbReference type="Pfam" id="PF00550">
    <property type="entry name" value="PP-binding"/>
    <property type="match status" value="1"/>
</dbReference>
<dbReference type="InterPro" id="IPR013120">
    <property type="entry name" value="FAR_NAD-bd"/>
</dbReference>
<dbReference type="InterPro" id="IPR042099">
    <property type="entry name" value="ANL_N_sf"/>
</dbReference>
<dbReference type="InterPro" id="IPR000873">
    <property type="entry name" value="AMP-dep_synth/lig_dom"/>
</dbReference>
<dbReference type="Gene3D" id="3.40.50.12780">
    <property type="entry name" value="N-terminal domain of ligase-like"/>
    <property type="match status" value="1"/>
</dbReference>
<reference evidence="4 5" key="1">
    <citation type="submission" date="2020-01" db="EMBL/GenBank/DDBJ databases">
        <authorList>
            <person name="Gupta K D."/>
        </authorList>
    </citation>
    <scope>NUCLEOTIDE SEQUENCE [LARGE SCALE GENOMIC DNA]</scope>
</reference>
<organism evidence="4 5">
    <name type="scientific">Cyclocybe aegerita</name>
    <name type="common">Black poplar mushroom</name>
    <name type="synonym">Agrocybe aegerita</name>
    <dbReference type="NCBI Taxonomy" id="1973307"/>
    <lineage>
        <taxon>Eukaryota</taxon>
        <taxon>Fungi</taxon>
        <taxon>Dikarya</taxon>
        <taxon>Basidiomycota</taxon>
        <taxon>Agaricomycotina</taxon>
        <taxon>Agaricomycetes</taxon>
        <taxon>Agaricomycetidae</taxon>
        <taxon>Agaricales</taxon>
        <taxon>Agaricineae</taxon>
        <taxon>Bolbitiaceae</taxon>
        <taxon>Cyclocybe</taxon>
    </lineage>
</organism>
<dbReference type="Gene3D" id="3.40.50.720">
    <property type="entry name" value="NAD(P)-binding Rossmann-like Domain"/>
    <property type="match status" value="1"/>
</dbReference>
<dbReference type="EMBL" id="CACVBS010000038">
    <property type="protein sequence ID" value="CAA7263092.1"/>
    <property type="molecule type" value="Genomic_DNA"/>
</dbReference>